<reference evidence="7" key="1">
    <citation type="submission" date="2021-02" db="EMBL/GenBank/DDBJ databases">
        <authorList>
            <person name="Nowell W R."/>
        </authorList>
    </citation>
    <scope>NUCLEOTIDE SEQUENCE</scope>
</reference>
<sequence>MSFNNSSNSSEGLFDLVEIANPSPVRFWLFLLFNTPSIVCASCVIIHIIFNRTQRRALHNHCVLLILIFNLPIQLIDINLQIIFFHYGSVQPPLPSVCLIWWYIDYACYLGSMILMAWLAVERHILIFHDRWISNQRRCFLLHYAPMIIIAAYILLFYLVNIFLLPCQNTFDYTLPICGENPCFESDAFPSKWESIVNGILPITLETFASVSFVIRVQLQSRRLSRLPQWRKTRRLTIQLSLMSAINICFNMPSCLISFAHYCGLPSQYGSQIQVYFTFLAYFITFLFPFVSLCQLPELRKRIKTKIFFLPPQHQSQIARVVPTLRRTQMPTVQ</sequence>
<dbReference type="PROSITE" id="PS50262">
    <property type="entry name" value="G_PROTEIN_RECEP_F1_2"/>
    <property type="match status" value="1"/>
</dbReference>
<feature type="transmembrane region" description="Helical" evidence="5">
    <location>
        <begin position="99"/>
        <end position="121"/>
    </location>
</feature>
<comment type="caution">
    <text evidence="7">The sequence shown here is derived from an EMBL/GenBank/DDBJ whole genome shotgun (WGS) entry which is preliminary data.</text>
</comment>
<evidence type="ECO:0000256" key="4">
    <source>
        <dbReference type="ARBA" id="ARBA00023136"/>
    </source>
</evidence>
<feature type="transmembrane region" description="Helical" evidence="5">
    <location>
        <begin position="273"/>
        <end position="296"/>
    </location>
</feature>
<dbReference type="CDD" id="cd00637">
    <property type="entry name" value="7tm_classA_rhodopsin-like"/>
    <property type="match status" value="1"/>
</dbReference>
<feature type="transmembrane region" description="Helical" evidence="5">
    <location>
        <begin position="141"/>
        <end position="165"/>
    </location>
</feature>
<dbReference type="Proteomes" id="UP000663887">
    <property type="component" value="Unassembled WGS sequence"/>
</dbReference>
<dbReference type="Gene3D" id="1.20.1070.10">
    <property type="entry name" value="Rhodopsin 7-helix transmembrane proteins"/>
    <property type="match status" value="1"/>
</dbReference>
<dbReference type="AlphaFoldDB" id="A0A816NFP3"/>
<organism evidence="7 9">
    <name type="scientific">Rotaria magnacalcarata</name>
    <dbReference type="NCBI Taxonomy" id="392030"/>
    <lineage>
        <taxon>Eukaryota</taxon>
        <taxon>Metazoa</taxon>
        <taxon>Spiralia</taxon>
        <taxon>Gnathifera</taxon>
        <taxon>Rotifera</taxon>
        <taxon>Eurotatoria</taxon>
        <taxon>Bdelloidea</taxon>
        <taxon>Philodinida</taxon>
        <taxon>Philodinidae</taxon>
        <taxon>Rotaria</taxon>
    </lineage>
</organism>
<feature type="transmembrane region" description="Helical" evidence="5">
    <location>
        <begin position="199"/>
        <end position="219"/>
    </location>
</feature>
<evidence type="ECO:0000313" key="9">
    <source>
        <dbReference type="Proteomes" id="UP000663887"/>
    </source>
</evidence>
<dbReference type="EMBL" id="CAJNRG010001566">
    <property type="protein sequence ID" value="CAF2034216.1"/>
    <property type="molecule type" value="Genomic_DNA"/>
</dbReference>
<proteinExistence type="predicted"/>
<evidence type="ECO:0000256" key="5">
    <source>
        <dbReference type="SAM" id="Phobius"/>
    </source>
</evidence>
<feature type="transmembrane region" description="Helical" evidence="5">
    <location>
        <begin position="240"/>
        <end position="261"/>
    </location>
</feature>
<keyword evidence="2 5" id="KW-0812">Transmembrane</keyword>
<evidence type="ECO:0000313" key="7">
    <source>
        <dbReference type="EMBL" id="CAF2034216.1"/>
    </source>
</evidence>
<evidence type="ECO:0000256" key="1">
    <source>
        <dbReference type="ARBA" id="ARBA00004370"/>
    </source>
</evidence>
<dbReference type="Proteomes" id="UP000663842">
    <property type="component" value="Unassembled WGS sequence"/>
</dbReference>
<dbReference type="InterPro" id="IPR017452">
    <property type="entry name" value="GPCR_Rhodpsn_7TM"/>
</dbReference>
<evidence type="ECO:0000259" key="6">
    <source>
        <dbReference type="PROSITE" id="PS50262"/>
    </source>
</evidence>
<dbReference type="EMBL" id="CAJOBF010005868">
    <property type="protein sequence ID" value="CAF4189316.1"/>
    <property type="molecule type" value="Genomic_DNA"/>
</dbReference>
<dbReference type="SUPFAM" id="SSF81321">
    <property type="entry name" value="Family A G protein-coupled receptor-like"/>
    <property type="match status" value="1"/>
</dbReference>
<keyword evidence="4 5" id="KW-0472">Membrane</keyword>
<name>A0A816NFP3_9BILA</name>
<accession>A0A816NFP3</accession>
<keyword evidence="3 5" id="KW-1133">Transmembrane helix</keyword>
<evidence type="ECO:0000313" key="8">
    <source>
        <dbReference type="EMBL" id="CAF4189316.1"/>
    </source>
</evidence>
<evidence type="ECO:0000256" key="3">
    <source>
        <dbReference type="ARBA" id="ARBA00022989"/>
    </source>
</evidence>
<evidence type="ECO:0000256" key="2">
    <source>
        <dbReference type="ARBA" id="ARBA00022692"/>
    </source>
</evidence>
<feature type="transmembrane region" description="Helical" evidence="5">
    <location>
        <begin position="27"/>
        <end position="50"/>
    </location>
</feature>
<protein>
    <recommendedName>
        <fullName evidence="6">G-protein coupled receptors family 1 profile domain-containing protein</fullName>
    </recommendedName>
</protein>
<dbReference type="InterPro" id="IPR000276">
    <property type="entry name" value="GPCR_Rhodpsn"/>
</dbReference>
<gene>
    <name evidence="8" type="ORF">UXM345_LOCUS27334</name>
    <name evidence="7" type="ORF">XDN619_LOCUS5637</name>
</gene>
<feature type="transmembrane region" description="Helical" evidence="5">
    <location>
        <begin position="62"/>
        <end position="87"/>
    </location>
</feature>
<dbReference type="PROSITE" id="PS00237">
    <property type="entry name" value="G_PROTEIN_RECEP_F1_1"/>
    <property type="match status" value="1"/>
</dbReference>
<feature type="domain" description="G-protein coupled receptors family 1 profile" evidence="6">
    <location>
        <begin position="41"/>
        <end position="292"/>
    </location>
</feature>
<comment type="subcellular location">
    <subcellularLocation>
        <location evidence="1">Membrane</location>
    </subcellularLocation>
</comment>
<dbReference type="GO" id="GO:0016020">
    <property type="term" value="C:membrane"/>
    <property type="evidence" value="ECO:0007669"/>
    <property type="project" value="UniProtKB-SubCell"/>
</dbReference>
<dbReference type="GO" id="GO:0004930">
    <property type="term" value="F:G protein-coupled receptor activity"/>
    <property type="evidence" value="ECO:0007669"/>
    <property type="project" value="InterPro"/>
</dbReference>